<sequence length="155" mass="16768">MIPTGVFAQQHGVADEGPAGGVGHLTHRRTGVAARHFRQSLVVGLVRIGQRRQNAHREQPDAVVLILQRRLETVAALRRIVGQQPVPGVTPDFRIGIFTIVGDARGIAAAQFAELPSSGDDPGGILFCAEGSGQRRQQQDNSQFPVIHRSFLHAF</sequence>
<dbReference type="EMBL" id="VSSQ01025468">
    <property type="protein sequence ID" value="MPM73609.1"/>
    <property type="molecule type" value="Genomic_DNA"/>
</dbReference>
<organism evidence="1">
    <name type="scientific">bioreactor metagenome</name>
    <dbReference type="NCBI Taxonomy" id="1076179"/>
    <lineage>
        <taxon>unclassified sequences</taxon>
        <taxon>metagenomes</taxon>
        <taxon>ecological metagenomes</taxon>
    </lineage>
</organism>
<protein>
    <submittedName>
        <fullName evidence="1">Uncharacterized protein</fullName>
    </submittedName>
</protein>
<evidence type="ECO:0000313" key="1">
    <source>
        <dbReference type="EMBL" id="MPM73609.1"/>
    </source>
</evidence>
<comment type="caution">
    <text evidence="1">The sequence shown here is derived from an EMBL/GenBank/DDBJ whole genome shotgun (WGS) entry which is preliminary data.</text>
</comment>
<proteinExistence type="predicted"/>
<name>A0A645C7I8_9ZZZZ</name>
<reference evidence="1" key="1">
    <citation type="submission" date="2019-08" db="EMBL/GenBank/DDBJ databases">
        <authorList>
            <person name="Kucharzyk K."/>
            <person name="Murdoch R.W."/>
            <person name="Higgins S."/>
            <person name="Loffler F."/>
        </authorList>
    </citation>
    <scope>NUCLEOTIDE SEQUENCE</scope>
</reference>
<accession>A0A645C7I8</accession>
<dbReference type="AlphaFoldDB" id="A0A645C7I8"/>
<gene>
    <name evidence="1" type="ORF">SDC9_120591</name>
</gene>